<sequence length="229" mass="25676">MELKVKVRRLDGALEERALLFNSCVAIGYAGRDQESVRLHVEELARLGVPRPASIPSMYWVSPAQIVCTDNIQVVGEETSAEVEFFMAPDAEGRLYFTVVSDHSDRKLESVSVSKAKQICPKVIGPEFWALDDVKDHWDELRLTCYAWLPEKTLYQDAPVSSLLGWEKLLELAKADAPCEGPVAFCSGTVPVVGGQLRYASAWDIRMEDQKTGRSIEQHYDVLCLDDRN</sequence>
<protein>
    <submittedName>
        <fullName evidence="1">DUF2848 domain-containing protein</fullName>
    </submittedName>
</protein>
<dbReference type="EMBL" id="DYZA01000152">
    <property type="protein sequence ID" value="HJD97478.1"/>
    <property type="molecule type" value="Genomic_DNA"/>
</dbReference>
<proteinExistence type="predicted"/>
<evidence type="ECO:0000313" key="2">
    <source>
        <dbReference type="Proteomes" id="UP000698963"/>
    </source>
</evidence>
<dbReference type="AlphaFoldDB" id="A0A921AWL3"/>
<gene>
    <name evidence="1" type="ORF">K8W16_07520</name>
</gene>
<dbReference type="Proteomes" id="UP000698963">
    <property type="component" value="Unassembled WGS sequence"/>
</dbReference>
<reference evidence="1" key="1">
    <citation type="journal article" date="2021" name="PeerJ">
        <title>Extensive microbial diversity within the chicken gut microbiome revealed by metagenomics and culture.</title>
        <authorList>
            <person name="Gilroy R."/>
            <person name="Ravi A."/>
            <person name="Getino M."/>
            <person name="Pursley I."/>
            <person name="Horton D.L."/>
            <person name="Alikhan N.F."/>
            <person name="Baker D."/>
            <person name="Gharbi K."/>
            <person name="Hall N."/>
            <person name="Watson M."/>
            <person name="Adriaenssens E.M."/>
            <person name="Foster-Nyarko E."/>
            <person name="Jarju S."/>
            <person name="Secka A."/>
            <person name="Antonio M."/>
            <person name="Oren A."/>
            <person name="Chaudhuri R.R."/>
            <person name="La Ragione R."/>
            <person name="Hildebrand F."/>
            <person name="Pallen M.J."/>
        </authorList>
    </citation>
    <scope>NUCLEOTIDE SEQUENCE</scope>
    <source>
        <strain evidence="1">ChiGjej2B2-19336</strain>
    </source>
</reference>
<dbReference type="Pfam" id="PF11010">
    <property type="entry name" value="DUF2848"/>
    <property type="match status" value="1"/>
</dbReference>
<organism evidence="1 2">
    <name type="scientific">Mailhella massiliensis</name>
    <dbReference type="NCBI Taxonomy" id="1903261"/>
    <lineage>
        <taxon>Bacteria</taxon>
        <taxon>Pseudomonadati</taxon>
        <taxon>Thermodesulfobacteriota</taxon>
        <taxon>Desulfovibrionia</taxon>
        <taxon>Desulfovibrionales</taxon>
        <taxon>Desulfovibrionaceae</taxon>
        <taxon>Mailhella</taxon>
    </lineage>
</organism>
<evidence type="ECO:0000313" key="1">
    <source>
        <dbReference type="EMBL" id="HJD97478.1"/>
    </source>
</evidence>
<dbReference type="RefSeq" id="WP_304122534.1">
    <property type="nucleotide sequence ID" value="NZ_DYZA01000152.1"/>
</dbReference>
<reference evidence="1" key="2">
    <citation type="submission" date="2021-09" db="EMBL/GenBank/DDBJ databases">
        <authorList>
            <person name="Gilroy R."/>
        </authorList>
    </citation>
    <scope>NUCLEOTIDE SEQUENCE</scope>
    <source>
        <strain evidence="1">ChiGjej2B2-19336</strain>
    </source>
</reference>
<dbReference type="InterPro" id="IPR021269">
    <property type="entry name" value="DUF2848"/>
</dbReference>
<comment type="caution">
    <text evidence="1">The sequence shown here is derived from an EMBL/GenBank/DDBJ whole genome shotgun (WGS) entry which is preliminary data.</text>
</comment>
<name>A0A921AWL3_9BACT</name>
<accession>A0A921AWL3</accession>